<evidence type="ECO:0000256" key="1">
    <source>
        <dbReference type="ARBA" id="ARBA00001973"/>
    </source>
</evidence>
<keyword evidence="3" id="KW-0964">Secreted</keyword>
<comment type="catalytic activity">
    <reaction evidence="10">
        <text>[(1-&gt;4)-beta-D-glucosyl]n+m + reduced acceptor + O2 = 4-dehydro-beta-D-glucosyl-[(1-&gt;4)-beta-D-glucosyl]n-1 + [(1-&gt;4)-beta-D-glucosyl]m + acceptor + H2O.</text>
        <dbReference type="EC" id="1.14.99.56"/>
    </reaction>
</comment>
<dbReference type="Gene3D" id="2.70.50.70">
    <property type="match status" value="1"/>
</dbReference>
<evidence type="ECO:0000256" key="6">
    <source>
        <dbReference type="ARBA" id="ARBA00023157"/>
    </source>
</evidence>
<evidence type="ECO:0000256" key="2">
    <source>
        <dbReference type="ARBA" id="ARBA00004613"/>
    </source>
</evidence>
<dbReference type="EMBL" id="JAGPXC010000001">
    <property type="protein sequence ID" value="KAH6659620.1"/>
    <property type="molecule type" value="Genomic_DNA"/>
</dbReference>
<evidence type="ECO:0000256" key="4">
    <source>
        <dbReference type="ARBA" id="ARBA00022729"/>
    </source>
</evidence>
<keyword evidence="5" id="KW-0136">Cellulose degradation</keyword>
<keyword evidence="4 13" id="KW-0732">Signal</keyword>
<dbReference type="EC" id="1.14.99.56" evidence="11"/>
<dbReference type="PANTHER" id="PTHR33353:SF32">
    <property type="entry name" value="ENDO-BETA-1,4-GLUCANASE D"/>
    <property type="match status" value="1"/>
</dbReference>
<sequence>MKYLLTFLMSISAPLVATHTTFTTIYIDDVTQGDGTCVRMNMNAQNSSYPVPSLSGDDMACGLMGGTAVAFTCPATAGAKLSFEWRMWANLEHEGALDPSHKGPCAFYAKQVMDVSSTAAAGPGWFKIFEEGYDESTSKWCTEKLIDAGGIISVQIPNGLPSGNYLFRPELLALQNANIGDPQLYTGCAQVQVQDYSVSIPGYVKEGDASVSFNINKPVFPYPMPGPSVYDVSASPAFSVQSDFPNITSVNGATLVPDNCLIKEANWCGVEVADYSTEDSCWKTCYDSVPPTGAKNCKVWETKCDGIKDSCSAGTFSGPPNKGQELQDAEVRTGVVIPAADNLGSGDASSSASGSVASATAGVTTSFATVTTEISRTAIASSKYETTATATKSSKSVDETAPTSSKRNGNGRKTASSAGITAGIITIETSLSPATTTPCENKVRRRRNGGSKK</sequence>
<evidence type="ECO:0000313" key="15">
    <source>
        <dbReference type="EMBL" id="KAH6659620.1"/>
    </source>
</evidence>
<feature type="signal peptide" evidence="13">
    <location>
        <begin position="1"/>
        <end position="17"/>
    </location>
</feature>
<protein>
    <recommendedName>
        <fullName evidence="11">lytic cellulose monooxygenase (C4-dehydrogenating)</fullName>
        <ecNumber evidence="11">1.14.99.56</ecNumber>
    </recommendedName>
</protein>
<evidence type="ECO:0000256" key="9">
    <source>
        <dbReference type="ARBA" id="ARBA00044502"/>
    </source>
</evidence>
<evidence type="ECO:0000256" key="7">
    <source>
        <dbReference type="ARBA" id="ARBA00023277"/>
    </source>
</evidence>
<evidence type="ECO:0000256" key="8">
    <source>
        <dbReference type="ARBA" id="ARBA00023326"/>
    </source>
</evidence>
<reference evidence="15" key="1">
    <citation type="journal article" date="2021" name="Nat. Commun.">
        <title>Genetic determinants of endophytism in the Arabidopsis root mycobiome.</title>
        <authorList>
            <person name="Mesny F."/>
            <person name="Miyauchi S."/>
            <person name="Thiergart T."/>
            <person name="Pickel B."/>
            <person name="Atanasova L."/>
            <person name="Karlsson M."/>
            <person name="Huettel B."/>
            <person name="Barry K.W."/>
            <person name="Haridas S."/>
            <person name="Chen C."/>
            <person name="Bauer D."/>
            <person name="Andreopoulos W."/>
            <person name="Pangilinan J."/>
            <person name="LaButti K."/>
            <person name="Riley R."/>
            <person name="Lipzen A."/>
            <person name="Clum A."/>
            <person name="Drula E."/>
            <person name="Henrissat B."/>
            <person name="Kohler A."/>
            <person name="Grigoriev I.V."/>
            <person name="Martin F.M."/>
            <person name="Hacquard S."/>
        </authorList>
    </citation>
    <scope>NUCLEOTIDE SEQUENCE</scope>
    <source>
        <strain evidence="15">MPI-SDFR-AT-0073</strain>
    </source>
</reference>
<feature type="compositionally biased region" description="Basic residues" evidence="12">
    <location>
        <begin position="443"/>
        <end position="453"/>
    </location>
</feature>
<comment type="similarity">
    <text evidence="9">Belongs to the polysaccharide monooxygenase AA9 family.</text>
</comment>
<evidence type="ECO:0000313" key="16">
    <source>
        <dbReference type="Proteomes" id="UP000758603"/>
    </source>
</evidence>
<dbReference type="InterPro" id="IPR049892">
    <property type="entry name" value="AA9"/>
</dbReference>
<proteinExistence type="inferred from homology"/>
<dbReference type="Pfam" id="PF03443">
    <property type="entry name" value="AA9"/>
    <property type="match status" value="1"/>
</dbReference>
<feature type="domain" description="Auxiliary Activity family 9 catalytic" evidence="14">
    <location>
        <begin position="19"/>
        <end position="217"/>
    </location>
</feature>
<keyword evidence="15" id="KW-0378">Hydrolase</keyword>
<evidence type="ECO:0000256" key="11">
    <source>
        <dbReference type="ARBA" id="ARBA00047174"/>
    </source>
</evidence>
<feature type="compositionally biased region" description="Polar residues" evidence="12">
    <location>
        <begin position="401"/>
        <end position="413"/>
    </location>
</feature>
<dbReference type="PANTHER" id="PTHR33353">
    <property type="entry name" value="PUTATIVE (AFU_ORTHOLOGUE AFUA_1G12560)-RELATED"/>
    <property type="match status" value="1"/>
</dbReference>
<evidence type="ECO:0000256" key="3">
    <source>
        <dbReference type="ARBA" id="ARBA00022525"/>
    </source>
</evidence>
<dbReference type="AlphaFoldDB" id="A0A9P8UWF8"/>
<feature type="compositionally biased region" description="Low complexity" evidence="12">
    <location>
        <begin position="384"/>
        <end position="394"/>
    </location>
</feature>
<dbReference type="InterPro" id="IPR005103">
    <property type="entry name" value="AA9_LPMO"/>
</dbReference>
<evidence type="ECO:0000256" key="12">
    <source>
        <dbReference type="SAM" id="MobiDB-lite"/>
    </source>
</evidence>
<dbReference type="CDD" id="cd21175">
    <property type="entry name" value="LPMO_AA9"/>
    <property type="match status" value="1"/>
</dbReference>
<organism evidence="15 16">
    <name type="scientific">Truncatella angustata</name>
    <dbReference type="NCBI Taxonomy" id="152316"/>
    <lineage>
        <taxon>Eukaryota</taxon>
        <taxon>Fungi</taxon>
        <taxon>Dikarya</taxon>
        <taxon>Ascomycota</taxon>
        <taxon>Pezizomycotina</taxon>
        <taxon>Sordariomycetes</taxon>
        <taxon>Xylariomycetidae</taxon>
        <taxon>Amphisphaeriales</taxon>
        <taxon>Sporocadaceae</taxon>
        <taxon>Truncatella</taxon>
    </lineage>
</organism>
<dbReference type="GO" id="GO:0030245">
    <property type="term" value="P:cellulose catabolic process"/>
    <property type="evidence" value="ECO:0007669"/>
    <property type="project" value="UniProtKB-KW"/>
</dbReference>
<accession>A0A9P8UWF8</accession>
<keyword evidence="6" id="KW-1015">Disulfide bond</keyword>
<feature type="compositionally biased region" description="Low complexity" evidence="12">
    <location>
        <begin position="414"/>
        <end position="430"/>
    </location>
</feature>
<comment type="cofactor">
    <cofactor evidence="1">
        <name>Cu(2+)</name>
        <dbReference type="ChEBI" id="CHEBI:29036"/>
    </cofactor>
</comment>
<comment type="caution">
    <text evidence="15">The sequence shown here is derived from an EMBL/GenBank/DDBJ whole genome shotgun (WGS) entry which is preliminary data.</text>
</comment>
<evidence type="ECO:0000256" key="13">
    <source>
        <dbReference type="SAM" id="SignalP"/>
    </source>
</evidence>
<feature type="region of interest" description="Disordered" evidence="12">
    <location>
        <begin position="384"/>
        <end position="453"/>
    </location>
</feature>
<comment type="subcellular location">
    <subcellularLocation>
        <location evidence="2">Secreted</location>
    </subcellularLocation>
</comment>
<keyword evidence="16" id="KW-1185">Reference proteome</keyword>
<dbReference type="RefSeq" id="XP_045963751.1">
    <property type="nucleotide sequence ID" value="XM_046099126.1"/>
</dbReference>
<name>A0A9P8UWF8_9PEZI</name>
<evidence type="ECO:0000256" key="10">
    <source>
        <dbReference type="ARBA" id="ARBA00045077"/>
    </source>
</evidence>
<dbReference type="OrthoDB" id="5985073at2759"/>
<gene>
    <name evidence="15" type="ORF">BKA67DRAFT_529763</name>
</gene>
<dbReference type="GeneID" id="70128018"/>
<keyword evidence="7" id="KW-0119">Carbohydrate metabolism</keyword>
<feature type="chain" id="PRO_5040166194" description="lytic cellulose monooxygenase (C4-dehydrogenating)" evidence="13">
    <location>
        <begin position="18"/>
        <end position="453"/>
    </location>
</feature>
<evidence type="ECO:0000256" key="5">
    <source>
        <dbReference type="ARBA" id="ARBA00023001"/>
    </source>
</evidence>
<dbReference type="GO" id="GO:0016787">
    <property type="term" value="F:hydrolase activity"/>
    <property type="evidence" value="ECO:0007669"/>
    <property type="project" value="UniProtKB-KW"/>
</dbReference>
<dbReference type="Proteomes" id="UP000758603">
    <property type="component" value="Unassembled WGS sequence"/>
</dbReference>
<keyword evidence="8" id="KW-0624">Polysaccharide degradation</keyword>
<evidence type="ECO:0000259" key="14">
    <source>
        <dbReference type="Pfam" id="PF03443"/>
    </source>
</evidence>
<dbReference type="GO" id="GO:0005576">
    <property type="term" value="C:extracellular region"/>
    <property type="evidence" value="ECO:0007669"/>
    <property type="project" value="UniProtKB-SubCell"/>
</dbReference>